<accession>A0AAD6FWK7</accession>
<protein>
    <submittedName>
        <fullName evidence="1">Uncharacterized protein</fullName>
    </submittedName>
</protein>
<dbReference type="AlphaFoldDB" id="A0AAD6FWK7"/>
<comment type="caution">
    <text evidence="1">The sequence shown here is derived from an EMBL/GenBank/DDBJ whole genome shotgun (WGS) entry which is preliminary data.</text>
</comment>
<gene>
    <name evidence="1" type="ORF">JOQ06_020809</name>
</gene>
<dbReference type="Proteomes" id="UP001219934">
    <property type="component" value="Unassembled WGS sequence"/>
</dbReference>
<feature type="non-terminal residue" evidence="1">
    <location>
        <position position="100"/>
    </location>
</feature>
<keyword evidence="2" id="KW-1185">Reference proteome</keyword>
<evidence type="ECO:0000313" key="1">
    <source>
        <dbReference type="EMBL" id="KAJ4949293.1"/>
    </source>
</evidence>
<proteinExistence type="predicted"/>
<dbReference type="EMBL" id="JAPTMU010000001">
    <property type="protein sequence ID" value="KAJ4949293.1"/>
    <property type="molecule type" value="Genomic_DNA"/>
</dbReference>
<sequence length="100" mass="10786">MRAKVNTETVLGLDSVSRYPTSGVGELEARSSSLGWSACRRKSALHRGKVSHFPGPIDSVVLTAEPRVDETSMREGPPRAAGLSSWQKLLLNPGKPWCLG</sequence>
<name>A0AAD6FWK7_9TELE</name>
<reference evidence="1" key="1">
    <citation type="submission" date="2022-11" db="EMBL/GenBank/DDBJ databases">
        <title>Chromosome-level genome of Pogonophryne albipinna.</title>
        <authorList>
            <person name="Jo E."/>
        </authorList>
    </citation>
    <scope>NUCLEOTIDE SEQUENCE</scope>
    <source>
        <strain evidence="1">SGF0006</strain>
        <tissue evidence="1">Muscle</tissue>
    </source>
</reference>
<organism evidence="1 2">
    <name type="scientific">Pogonophryne albipinna</name>
    <dbReference type="NCBI Taxonomy" id="1090488"/>
    <lineage>
        <taxon>Eukaryota</taxon>
        <taxon>Metazoa</taxon>
        <taxon>Chordata</taxon>
        <taxon>Craniata</taxon>
        <taxon>Vertebrata</taxon>
        <taxon>Euteleostomi</taxon>
        <taxon>Actinopterygii</taxon>
        <taxon>Neopterygii</taxon>
        <taxon>Teleostei</taxon>
        <taxon>Neoteleostei</taxon>
        <taxon>Acanthomorphata</taxon>
        <taxon>Eupercaria</taxon>
        <taxon>Perciformes</taxon>
        <taxon>Notothenioidei</taxon>
        <taxon>Pogonophryne</taxon>
    </lineage>
</organism>
<evidence type="ECO:0000313" key="2">
    <source>
        <dbReference type="Proteomes" id="UP001219934"/>
    </source>
</evidence>